<reference evidence="2 3" key="1">
    <citation type="submission" date="2019-02" db="EMBL/GenBank/DDBJ databases">
        <title>Genome sequencing of the rare red list fungi Bondarzewia mesenterica.</title>
        <authorList>
            <person name="Buettner E."/>
            <person name="Kellner H."/>
        </authorList>
    </citation>
    <scope>NUCLEOTIDE SEQUENCE [LARGE SCALE GENOMIC DNA]</scope>
    <source>
        <strain evidence="2 3">DSM 108281</strain>
    </source>
</reference>
<accession>A0A4S4LVB4</accession>
<dbReference type="OrthoDB" id="10252009at2759"/>
<evidence type="ECO:0000313" key="3">
    <source>
        <dbReference type="Proteomes" id="UP000310158"/>
    </source>
</evidence>
<dbReference type="InterPro" id="IPR029021">
    <property type="entry name" value="Prot-tyrosine_phosphatase-like"/>
</dbReference>
<feature type="non-terminal residue" evidence="2">
    <location>
        <position position="146"/>
    </location>
</feature>
<name>A0A4S4LVB4_9AGAM</name>
<proteinExistence type="predicted"/>
<feature type="region of interest" description="Disordered" evidence="1">
    <location>
        <begin position="21"/>
        <end position="58"/>
    </location>
</feature>
<organism evidence="2 3">
    <name type="scientific">Bondarzewia mesenterica</name>
    <dbReference type="NCBI Taxonomy" id="1095465"/>
    <lineage>
        <taxon>Eukaryota</taxon>
        <taxon>Fungi</taxon>
        <taxon>Dikarya</taxon>
        <taxon>Basidiomycota</taxon>
        <taxon>Agaricomycotina</taxon>
        <taxon>Agaricomycetes</taxon>
        <taxon>Russulales</taxon>
        <taxon>Bondarzewiaceae</taxon>
        <taxon>Bondarzewia</taxon>
    </lineage>
</organism>
<dbReference type="EMBL" id="SGPL01000155">
    <property type="protein sequence ID" value="THH16486.1"/>
    <property type="molecule type" value="Genomic_DNA"/>
</dbReference>
<evidence type="ECO:0000313" key="2">
    <source>
        <dbReference type="EMBL" id="THH16486.1"/>
    </source>
</evidence>
<dbReference type="Gene3D" id="3.90.190.10">
    <property type="entry name" value="Protein tyrosine phosphatase superfamily"/>
    <property type="match status" value="1"/>
</dbReference>
<dbReference type="SUPFAM" id="SSF52799">
    <property type="entry name" value="(Phosphotyrosine protein) phosphatases II"/>
    <property type="match status" value="1"/>
</dbReference>
<sequence length="146" mass="15238">MSAAFSAKRLRAQTLSVCTQGSNAAASISAPPTPRTRAHARTPVHSAHPSSTTVCPSPRLLSPLSPLTLPVPPNTPHPKPLPATSTATQITPRVYISDLSTAEDPTLLSKLGITHVLSVMPGSIHLPAYLAADPSRTFQLAIQDAP</sequence>
<dbReference type="AlphaFoldDB" id="A0A4S4LVB4"/>
<comment type="caution">
    <text evidence="2">The sequence shown here is derived from an EMBL/GenBank/DDBJ whole genome shotgun (WGS) entry which is preliminary data.</text>
</comment>
<evidence type="ECO:0000256" key="1">
    <source>
        <dbReference type="SAM" id="MobiDB-lite"/>
    </source>
</evidence>
<gene>
    <name evidence="2" type="ORF">EW146_g4169</name>
</gene>
<keyword evidence="3" id="KW-1185">Reference proteome</keyword>
<protein>
    <submittedName>
        <fullName evidence="2">Uncharacterized protein</fullName>
    </submittedName>
</protein>
<dbReference type="Proteomes" id="UP000310158">
    <property type="component" value="Unassembled WGS sequence"/>
</dbReference>